<organism evidence="2 3">
    <name type="scientific">Linum tenue</name>
    <dbReference type="NCBI Taxonomy" id="586396"/>
    <lineage>
        <taxon>Eukaryota</taxon>
        <taxon>Viridiplantae</taxon>
        <taxon>Streptophyta</taxon>
        <taxon>Embryophyta</taxon>
        <taxon>Tracheophyta</taxon>
        <taxon>Spermatophyta</taxon>
        <taxon>Magnoliopsida</taxon>
        <taxon>eudicotyledons</taxon>
        <taxon>Gunneridae</taxon>
        <taxon>Pentapetalae</taxon>
        <taxon>rosids</taxon>
        <taxon>fabids</taxon>
        <taxon>Malpighiales</taxon>
        <taxon>Linaceae</taxon>
        <taxon>Linum</taxon>
    </lineage>
</organism>
<feature type="non-terminal residue" evidence="2">
    <location>
        <position position="1"/>
    </location>
</feature>
<comment type="caution">
    <text evidence="2">The sequence shown here is derived from an EMBL/GenBank/DDBJ whole genome shotgun (WGS) entry which is preliminary data.</text>
</comment>
<name>A0AAV0HAT7_9ROSI</name>
<protein>
    <submittedName>
        <fullName evidence="2">Uncharacterized protein</fullName>
    </submittedName>
</protein>
<reference evidence="2" key="1">
    <citation type="submission" date="2022-08" db="EMBL/GenBank/DDBJ databases">
        <authorList>
            <person name="Gutierrez-Valencia J."/>
        </authorList>
    </citation>
    <scope>NUCLEOTIDE SEQUENCE</scope>
</reference>
<feature type="compositionally biased region" description="Basic and acidic residues" evidence="1">
    <location>
        <begin position="111"/>
        <end position="122"/>
    </location>
</feature>
<evidence type="ECO:0000313" key="3">
    <source>
        <dbReference type="Proteomes" id="UP001154282"/>
    </source>
</evidence>
<dbReference type="EMBL" id="CAMGYJ010000002">
    <property type="protein sequence ID" value="CAI0382416.1"/>
    <property type="molecule type" value="Genomic_DNA"/>
</dbReference>
<feature type="region of interest" description="Disordered" evidence="1">
    <location>
        <begin position="67"/>
        <end position="151"/>
    </location>
</feature>
<evidence type="ECO:0000256" key="1">
    <source>
        <dbReference type="SAM" id="MobiDB-lite"/>
    </source>
</evidence>
<accession>A0AAV0HAT7</accession>
<feature type="compositionally biased region" description="Polar residues" evidence="1">
    <location>
        <begin position="1"/>
        <end position="10"/>
    </location>
</feature>
<proteinExistence type="predicted"/>
<gene>
    <name evidence="2" type="ORF">LITE_LOCUS3556</name>
</gene>
<keyword evidence="3" id="KW-1185">Reference proteome</keyword>
<feature type="compositionally biased region" description="Polar residues" evidence="1">
    <location>
        <begin position="96"/>
        <end position="108"/>
    </location>
</feature>
<feature type="compositionally biased region" description="Basic and acidic residues" evidence="1">
    <location>
        <begin position="130"/>
        <end position="151"/>
    </location>
</feature>
<sequence length="151" mass="17384">LSLPFTQKNPNIHRHSQDDSSNPFICHSRGRIRRPEEHSIERRVFWSWTNLGCWSKRLQVKIAEMAPGKKTKNTKARAVNNAPPRLTRSRAAVSEATVQDRTSGSNIPDLQETRAEENHSTEDEAASNATERKHDDRLERFSWRENCKPKG</sequence>
<feature type="region of interest" description="Disordered" evidence="1">
    <location>
        <begin position="1"/>
        <end position="25"/>
    </location>
</feature>
<dbReference type="AlphaFoldDB" id="A0AAV0HAT7"/>
<dbReference type="Proteomes" id="UP001154282">
    <property type="component" value="Unassembled WGS sequence"/>
</dbReference>
<evidence type="ECO:0000313" key="2">
    <source>
        <dbReference type="EMBL" id="CAI0382416.1"/>
    </source>
</evidence>